<gene>
    <name evidence="3" type="ORF">B4U79_05770</name>
</gene>
<evidence type="ECO:0000259" key="2">
    <source>
        <dbReference type="Pfam" id="PF01091"/>
    </source>
</evidence>
<organism evidence="3 4">
    <name type="scientific">Dinothrombium tinctorium</name>
    <dbReference type="NCBI Taxonomy" id="1965070"/>
    <lineage>
        <taxon>Eukaryota</taxon>
        <taxon>Metazoa</taxon>
        <taxon>Ecdysozoa</taxon>
        <taxon>Arthropoda</taxon>
        <taxon>Chelicerata</taxon>
        <taxon>Arachnida</taxon>
        <taxon>Acari</taxon>
        <taxon>Acariformes</taxon>
        <taxon>Trombidiformes</taxon>
        <taxon>Prostigmata</taxon>
        <taxon>Anystina</taxon>
        <taxon>Parasitengona</taxon>
        <taxon>Trombidioidea</taxon>
        <taxon>Trombidiidae</taxon>
        <taxon>Dinothrombium</taxon>
    </lineage>
</organism>
<dbReference type="GO" id="GO:0005576">
    <property type="term" value="C:extracellular region"/>
    <property type="evidence" value="ECO:0007669"/>
    <property type="project" value="TreeGrafter"/>
</dbReference>
<feature type="compositionally biased region" description="Basic residues" evidence="1">
    <location>
        <begin position="90"/>
        <end position="101"/>
    </location>
</feature>
<dbReference type="Gene3D" id="2.30.90.10">
    <property type="entry name" value="Heparin-binding Growth Factor, Midkine, Chain A- C-terminal Domain"/>
    <property type="match status" value="2"/>
</dbReference>
<dbReference type="EMBL" id="NCKU01006796">
    <property type="protein sequence ID" value="RWS03151.1"/>
    <property type="molecule type" value="Genomic_DNA"/>
</dbReference>
<feature type="region of interest" description="Disordered" evidence="1">
    <location>
        <begin position="86"/>
        <end position="108"/>
    </location>
</feature>
<evidence type="ECO:0000256" key="1">
    <source>
        <dbReference type="SAM" id="MobiDB-lite"/>
    </source>
</evidence>
<dbReference type="InterPro" id="IPR038130">
    <property type="entry name" value="PTN/MK_C_dom_sf"/>
</dbReference>
<dbReference type="GO" id="GO:0048332">
    <property type="term" value="P:mesoderm morphogenesis"/>
    <property type="evidence" value="ECO:0007669"/>
    <property type="project" value="TreeGrafter"/>
</dbReference>
<keyword evidence="4" id="KW-1185">Reference proteome</keyword>
<feature type="non-terminal residue" evidence="3">
    <location>
        <position position="1"/>
    </location>
</feature>
<sequence length="108" mass="12260">CRYTKGEWSECRNGNKTRNDTLKLNGGSNFGCEPWRITTKKCKQVCRYEKADWSPCEDGIKTKTLSLAKGEPKECEPSKVITKQCVQQNKRAKHGRQRGRKANPSTPA</sequence>
<evidence type="ECO:0000313" key="3">
    <source>
        <dbReference type="EMBL" id="RWS03151.1"/>
    </source>
</evidence>
<dbReference type="AlphaFoldDB" id="A0A3S3NI81"/>
<accession>A0A3S3NI81</accession>
<evidence type="ECO:0000313" key="4">
    <source>
        <dbReference type="Proteomes" id="UP000285301"/>
    </source>
</evidence>
<dbReference type="InterPro" id="IPR020090">
    <property type="entry name" value="PTN/MK_C_dom"/>
</dbReference>
<dbReference type="Pfam" id="PF01091">
    <property type="entry name" value="PTN_MK_C"/>
    <property type="match status" value="1"/>
</dbReference>
<dbReference type="GO" id="GO:0008201">
    <property type="term" value="F:heparin binding"/>
    <property type="evidence" value="ECO:0007669"/>
    <property type="project" value="TreeGrafter"/>
</dbReference>
<protein>
    <recommendedName>
        <fullName evidence="2">Pleiotrophin/Midkine C-terminal domain-containing protein</fullName>
    </recommendedName>
</protein>
<reference evidence="3 4" key="1">
    <citation type="journal article" date="2018" name="Gigascience">
        <title>Genomes of trombidid mites reveal novel predicted allergens and laterally-transferred genes associated with secondary metabolism.</title>
        <authorList>
            <person name="Dong X."/>
            <person name="Chaisiri K."/>
            <person name="Xia D."/>
            <person name="Armstrong S.D."/>
            <person name="Fang Y."/>
            <person name="Donnelly M.J."/>
            <person name="Kadowaki T."/>
            <person name="McGarry J.W."/>
            <person name="Darby A.C."/>
            <person name="Makepeace B.L."/>
        </authorList>
    </citation>
    <scope>NUCLEOTIDE SEQUENCE [LARGE SCALE GENOMIC DNA]</scope>
    <source>
        <strain evidence="3">UoL-WK</strain>
    </source>
</reference>
<dbReference type="GO" id="GO:0008083">
    <property type="term" value="F:growth factor activity"/>
    <property type="evidence" value="ECO:0007669"/>
    <property type="project" value="InterPro"/>
</dbReference>
<dbReference type="Proteomes" id="UP000285301">
    <property type="component" value="Unassembled WGS sequence"/>
</dbReference>
<proteinExistence type="predicted"/>
<feature type="domain" description="Pleiotrophin/Midkine C-terminal" evidence="2">
    <location>
        <begin position="1"/>
        <end position="44"/>
    </location>
</feature>
<name>A0A3S3NI81_9ACAR</name>
<dbReference type="PANTHER" id="PTHR21050:SF1">
    <property type="entry name" value="MIDKINE AND PLEIOTROPHIN 1, ISOFORM A-RELATED"/>
    <property type="match status" value="1"/>
</dbReference>
<comment type="caution">
    <text evidence="3">The sequence shown here is derived from an EMBL/GenBank/DDBJ whole genome shotgun (WGS) entry which is preliminary data.</text>
</comment>
<dbReference type="OrthoDB" id="8818336at2759"/>
<dbReference type="PANTHER" id="PTHR21050">
    <property type="entry name" value="MIDKINE AND PLEIOTROPHIN 1, ISOFORM A-RELATED"/>
    <property type="match status" value="1"/>
</dbReference>